<name>A0A9W7DXQ4_9STRA</name>
<protein>
    <submittedName>
        <fullName evidence="1">Uncharacterized protein</fullName>
    </submittedName>
</protein>
<dbReference type="Proteomes" id="UP001165122">
    <property type="component" value="Unassembled WGS sequence"/>
</dbReference>
<sequence>MSTVIYSRSSGPIPINPKPLPGSINTISNDCVAVIRQNPSILTWYNTTYQQNEDEMLTCECDAALELSNNLSSIIKEVDPDRNLGSYRLMSVIDRDTTHRSPNALNAESVAQLSGTASDVHRDLDEHAVTNLKENGEVAWYNVWIPLKTITDDPLGFITPSSIDYNKELTGFMGVGSGVTDKTGLIHSEKHEWSYAKDMKIGDALIWRSEVVYHAAIKGLGDGQGRRSVDFRLALKNP</sequence>
<dbReference type="AlphaFoldDB" id="A0A9W7DXQ4"/>
<dbReference type="OrthoDB" id="10369760at2759"/>
<gene>
    <name evidence="1" type="ORF">TrLO_g7281</name>
</gene>
<reference evidence="2" key="1">
    <citation type="journal article" date="2023" name="Commun. Biol.">
        <title>Genome analysis of Parmales, the sister group of diatoms, reveals the evolutionary specialization of diatoms from phago-mixotrophs to photoautotrophs.</title>
        <authorList>
            <person name="Ban H."/>
            <person name="Sato S."/>
            <person name="Yoshikawa S."/>
            <person name="Yamada K."/>
            <person name="Nakamura Y."/>
            <person name="Ichinomiya M."/>
            <person name="Sato N."/>
            <person name="Blanc-Mathieu R."/>
            <person name="Endo H."/>
            <person name="Kuwata A."/>
            <person name="Ogata H."/>
        </authorList>
    </citation>
    <scope>NUCLEOTIDE SEQUENCE [LARGE SCALE GENOMIC DNA]</scope>
    <source>
        <strain evidence="2">NIES 3700</strain>
    </source>
</reference>
<evidence type="ECO:0000313" key="1">
    <source>
        <dbReference type="EMBL" id="GMH57965.1"/>
    </source>
</evidence>
<keyword evidence="2" id="KW-1185">Reference proteome</keyword>
<evidence type="ECO:0000313" key="2">
    <source>
        <dbReference type="Proteomes" id="UP001165122"/>
    </source>
</evidence>
<comment type="caution">
    <text evidence="1">The sequence shown here is derived from an EMBL/GenBank/DDBJ whole genome shotgun (WGS) entry which is preliminary data.</text>
</comment>
<accession>A0A9W7DXQ4</accession>
<organism evidence="1 2">
    <name type="scientific">Triparma laevis f. longispina</name>
    <dbReference type="NCBI Taxonomy" id="1714387"/>
    <lineage>
        <taxon>Eukaryota</taxon>
        <taxon>Sar</taxon>
        <taxon>Stramenopiles</taxon>
        <taxon>Ochrophyta</taxon>
        <taxon>Bolidophyceae</taxon>
        <taxon>Parmales</taxon>
        <taxon>Triparmaceae</taxon>
        <taxon>Triparma</taxon>
    </lineage>
</organism>
<proteinExistence type="predicted"/>
<dbReference type="EMBL" id="BRXW01000474">
    <property type="protein sequence ID" value="GMH57965.1"/>
    <property type="molecule type" value="Genomic_DNA"/>
</dbReference>